<sequence>MSTPLPNAPATILARHTLRTGAKVPPARNLGAELAELTEEWTGPAVFVERSGSGTASSPISVASTPSPPRPRTAPAPAPATPSRLRVVPRYSPLAGTALTPPRREPPRPLHPFFRGRAAPPPRQPRFVASYASTSESSQSSSSQWSQSSQGTPSPSALVEITDEMVRLALAPRRVAPVGRASVAEKAAAAPRAPRAVALAKATEQKADQAKPAPDAAADAAPAPAPAPAPDDLPTFSVKSPIPGHFTRAPSIVYTSDASEADDLVACLRGDVFGFDMEWPMPGVGPTKTKTLKDGTQRTYREGKFDPKTRRYTWPQGRTAVVQLADTHTVVVYRIPEGRRPGPGLAAFLADPARRKVGVNIRNDGNKFARDFPSLARPGGLVELSAIARRLDPRGTYPGHSLVALARLARRYLARELDKDPAVRSGAWDGALGQEQVEYAANDAYAALLIFRAMERRAAEEGVGMDGELPAPPQRIKEKDAALAPAKAAALGLFAAGDDVPAVAGALGIKETTAMWYVAEAAVAAGLDSVDAGVRRRLMALITPDSGLARRWGELLPDLQRSLEEGGQEEGSE</sequence>
<dbReference type="InterPro" id="IPR012337">
    <property type="entry name" value="RNaseH-like_sf"/>
</dbReference>
<evidence type="ECO:0000313" key="6">
    <source>
        <dbReference type="Proteomes" id="UP001565368"/>
    </source>
</evidence>
<dbReference type="EMBL" id="JBBXJM010000002">
    <property type="protein sequence ID" value="KAL1410973.1"/>
    <property type="molecule type" value="Genomic_DNA"/>
</dbReference>
<evidence type="ECO:0000259" key="4">
    <source>
        <dbReference type="SMART" id="SM00474"/>
    </source>
</evidence>
<name>A0ABR3Q9E7_9TREE</name>
<feature type="compositionally biased region" description="Low complexity" evidence="3">
    <location>
        <begin position="125"/>
        <end position="156"/>
    </location>
</feature>
<dbReference type="InterPro" id="IPR051132">
    <property type="entry name" value="3-5_Exonuclease_domain"/>
</dbReference>
<feature type="compositionally biased region" description="Pro residues" evidence="3">
    <location>
        <begin position="66"/>
        <end position="80"/>
    </location>
</feature>
<evidence type="ECO:0000256" key="1">
    <source>
        <dbReference type="ARBA" id="ARBA00022722"/>
    </source>
</evidence>
<dbReference type="RefSeq" id="XP_069210917.1">
    <property type="nucleotide sequence ID" value="XM_069350531.1"/>
</dbReference>
<keyword evidence="6" id="KW-1185">Reference proteome</keyword>
<feature type="region of interest" description="Disordered" evidence="3">
    <location>
        <begin position="199"/>
        <end position="241"/>
    </location>
</feature>
<keyword evidence="2" id="KW-0378">Hydrolase</keyword>
<reference evidence="5 6" key="1">
    <citation type="submission" date="2023-08" db="EMBL/GenBank/DDBJ databases">
        <title>Annotated Genome Sequence of Vanrija albida AlHP1.</title>
        <authorList>
            <person name="Herzog R."/>
        </authorList>
    </citation>
    <scope>NUCLEOTIDE SEQUENCE [LARGE SCALE GENOMIC DNA]</scope>
    <source>
        <strain evidence="5 6">AlHP1</strain>
    </source>
</reference>
<dbReference type="SMART" id="SM00474">
    <property type="entry name" value="35EXOc"/>
    <property type="match status" value="1"/>
</dbReference>
<accession>A0ABR3Q9E7</accession>
<feature type="region of interest" description="Disordered" evidence="3">
    <location>
        <begin position="45"/>
        <end position="156"/>
    </location>
</feature>
<dbReference type="CDD" id="cd06141">
    <property type="entry name" value="WRN_exo"/>
    <property type="match status" value="1"/>
</dbReference>
<dbReference type="GeneID" id="95982959"/>
<evidence type="ECO:0000256" key="2">
    <source>
        <dbReference type="ARBA" id="ARBA00022801"/>
    </source>
</evidence>
<feature type="compositionally biased region" description="Low complexity" evidence="3">
    <location>
        <begin position="210"/>
        <end position="222"/>
    </location>
</feature>
<organism evidence="5 6">
    <name type="scientific">Vanrija albida</name>
    <dbReference type="NCBI Taxonomy" id="181172"/>
    <lineage>
        <taxon>Eukaryota</taxon>
        <taxon>Fungi</taxon>
        <taxon>Dikarya</taxon>
        <taxon>Basidiomycota</taxon>
        <taxon>Agaricomycotina</taxon>
        <taxon>Tremellomycetes</taxon>
        <taxon>Trichosporonales</taxon>
        <taxon>Trichosporonaceae</taxon>
        <taxon>Vanrija</taxon>
    </lineage>
</organism>
<dbReference type="InterPro" id="IPR002562">
    <property type="entry name" value="3'-5'_exonuclease_dom"/>
</dbReference>
<proteinExistence type="predicted"/>
<comment type="caution">
    <text evidence="5">The sequence shown here is derived from an EMBL/GenBank/DDBJ whole genome shotgun (WGS) entry which is preliminary data.</text>
</comment>
<dbReference type="PANTHER" id="PTHR13620:SF104">
    <property type="entry name" value="EXONUCLEASE 3'-5' DOMAIN-CONTAINING PROTEIN 2"/>
    <property type="match status" value="1"/>
</dbReference>
<dbReference type="InterPro" id="IPR036397">
    <property type="entry name" value="RNaseH_sf"/>
</dbReference>
<evidence type="ECO:0000256" key="3">
    <source>
        <dbReference type="SAM" id="MobiDB-lite"/>
    </source>
</evidence>
<protein>
    <recommendedName>
        <fullName evidence="4">3'-5' exonuclease domain-containing protein</fullName>
    </recommendedName>
</protein>
<gene>
    <name evidence="5" type="ORF">Q8F55_001916</name>
</gene>
<keyword evidence="1" id="KW-0540">Nuclease</keyword>
<dbReference type="Gene3D" id="3.30.420.10">
    <property type="entry name" value="Ribonuclease H-like superfamily/Ribonuclease H"/>
    <property type="match status" value="1"/>
</dbReference>
<dbReference type="SUPFAM" id="SSF53098">
    <property type="entry name" value="Ribonuclease H-like"/>
    <property type="match status" value="1"/>
</dbReference>
<dbReference type="Pfam" id="PF01612">
    <property type="entry name" value="DNA_pol_A_exo1"/>
    <property type="match status" value="1"/>
</dbReference>
<dbReference type="PANTHER" id="PTHR13620">
    <property type="entry name" value="3-5 EXONUCLEASE"/>
    <property type="match status" value="1"/>
</dbReference>
<feature type="domain" description="3'-5' exonuclease" evidence="4">
    <location>
        <begin position="284"/>
        <end position="459"/>
    </location>
</feature>
<feature type="compositionally biased region" description="Polar residues" evidence="3">
    <location>
        <begin position="52"/>
        <end position="62"/>
    </location>
</feature>
<evidence type="ECO:0000313" key="5">
    <source>
        <dbReference type="EMBL" id="KAL1410973.1"/>
    </source>
</evidence>
<dbReference type="Proteomes" id="UP001565368">
    <property type="component" value="Unassembled WGS sequence"/>
</dbReference>